<dbReference type="GO" id="GO:0004803">
    <property type="term" value="F:transposase activity"/>
    <property type="evidence" value="ECO:0007669"/>
    <property type="project" value="InterPro"/>
</dbReference>
<gene>
    <name evidence="2" type="ORF">H8S55_05455</name>
</gene>
<reference evidence="2" key="1">
    <citation type="submission" date="2020-08" db="EMBL/GenBank/DDBJ databases">
        <title>Genome public.</title>
        <authorList>
            <person name="Liu C."/>
            <person name="Sun Q."/>
        </authorList>
    </citation>
    <scope>NUCLEOTIDE SEQUENCE</scope>
    <source>
        <strain evidence="2">BX5</strain>
    </source>
</reference>
<evidence type="ECO:0000313" key="2">
    <source>
        <dbReference type="EMBL" id="MBC5716770.1"/>
    </source>
</evidence>
<dbReference type="Pfam" id="PF01609">
    <property type="entry name" value="DDE_Tnp_1"/>
    <property type="match status" value="1"/>
</dbReference>
<dbReference type="EMBL" id="JACOPN010000003">
    <property type="protein sequence ID" value="MBC5716770.1"/>
    <property type="molecule type" value="Genomic_DNA"/>
</dbReference>
<dbReference type="Proteomes" id="UP000602260">
    <property type="component" value="Unassembled WGS sequence"/>
</dbReference>
<dbReference type="InterPro" id="IPR012337">
    <property type="entry name" value="RNaseH-like_sf"/>
</dbReference>
<comment type="caution">
    <text evidence="2">The sequence shown here is derived from an EMBL/GenBank/DDBJ whole genome shotgun (WGS) entry which is preliminary data.</text>
</comment>
<evidence type="ECO:0000259" key="1">
    <source>
        <dbReference type="Pfam" id="PF01609"/>
    </source>
</evidence>
<dbReference type="GO" id="GO:0006313">
    <property type="term" value="P:DNA transposition"/>
    <property type="evidence" value="ECO:0007669"/>
    <property type="project" value="InterPro"/>
</dbReference>
<dbReference type="GO" id="GO:0003677">
    <property type="term" value="F:DNA binding"/>
    <property type="evidence" value="ECO:0007669"/>
    <property type="project" value="InterPro"/>
</dbReference>
<proteinExistence type="predicted"/>
<dbReference type="AlphaFoldDB" id="A0A8J6IXP8"/>
<accession>A0A8J6IXP8</accession>
<dbReference type="InterPro" id="IPR002559">
    <property type="entry name" value="Transposase_11"/>
</dbReference>
<feature type="domain" description="Transposase IS4-like" evidence="1">
    <location>
        <begin position="14"/>
        <end position="63"/>
    </location>
</feature>
<evidence type="ECO:0000313" key="3">
    <source>
        <dbReference type="Proteomes" id="UP000602260"/>
    </source>
</evidence>
<sequence>MFGCHFSAPSFTFADIRELYHLRWGIETSFRDLKYTLGLVNLHGKSDAFAEQEIYASLTAFNFASRVCKEVVVRQPKNGVYAYKVNFKMAVMLCKEFLRTPRADGETLLKEIARHTVPIRPNRQDERNLRTKGFYGFVYRIAA</sequence>
<organism evidence="2 3">
    <name type="scientific">Flintibacter faecis</name>
    <dbReference type="NCBI Taxonomy" id="2763047"/>
    <lineage>
        <taxon>Bacteria</taxon>
        <taxon>Bacillati</taxon>
        <taxon>Bacillota</taxon>
        <taxon>Clostridia</taxon>
        <taxon>Eubacteriales</taxon>
        <taxon>Flintibacter</taxon>
    </lineage>
</organism>
<protein>
    <submittedName>
        <fullName evidence="2">Transposase</fullName>
    </submittedName>
</protein>
<keyword evidence="3" id="KW-1185">Reference proteome</keyword>
<dbReference type="SUPFAM" id="SSF53098">
    <property type="entry name" value="Ribonuclease H-like"/>
    <property type="match status" value="1"/>
</dbReference>
<name>A0A8J6IXP8_9FIRM</name>